<evidence type="ECO:0000313" key="2">
    <source>
        <dbReference type="Proteomes" id="UP001055453"/>
    </source>
</evidence>
<name>A0ABM7ZCK4_NOSCO</name>
<sequence>MQAKEQKDYYRQAFEAISGKLSPRRWRQIRREIENSGLIVNLKNIQTYAVLKVKNPRTVVTKSALKVFNQFQDNYSNYQELSGELILSILREIKPHVTDRMLLNAFYKARIQFRKQNVYSFQEASKVVFLTAISRNK</sequence>
<dbReference type="RefSeq" id="WP_251961047.1">
    <property type="nucleotide sequence ID" value="NZ_AP025736.1"/>
</dbReference>
<keyword evidence="1" id="KW-0614">Plasmid</keyword>
<evidence type="ECO:0000313" key="1">
    <source>
        <dbReference type="EMBL" id="BDI21033.1"/>
    </source>
</evidence>
<dbReference type="Proteomes" id="UP001055453">
    <property type="component" value="Plasmid pANSO36D"/>
</dbReference>
<protein>
    <submittedName>
        <fullName evidence="1">Uncharacterized protein</fullName>
    </submittedName>
</protein>
<gene>
    <name evidence="1" type="ORF">ANSO36C_68350</name>
</gene>
<reference evidence="1" key="1">
    <citation type="submission" date="2022-04" db="EMBL/GenBank/DDBJ databases">
        <title>Complete genome sequence of a cyanobacterium, Nostoc sp. SO-36, isolated in Antarctica.</title>
        <authorList>
            <person name="Kanesaki Y."/>
            <person name="Effendi D."/>
            <person name="Sakamoto T."/>
            <person name="Ohtani S."/>
            <person name="Awai K."/>
        </authorList>
    </citation>
    <scope>NUCLEOTIDE SEQUENCE</scope>
    <source>
        <strain evidence="1">SO-36</strain>
        <plasmid evidence="1">pANSO36D</plasmid>
    </source>
</reference>
<accession>A0ABM7ZCK4</accession>
<dbReference type="EMBL" id="AP025736">
    <property type="protein sequence ID" value="BDI21033.1"/>
    <property type="molecule type" value="Genomic_DNA"/>
</dbReference>
<geneLocation type="plasmid" evidence="1 2">
    <name>pANSO36D</name>
</geneLocation>
<organism evidence="1 2">
    <name type="scientific">Nostoc cf. commune SO-36</name>
    <dbReference type="NCBI Taxonomy" id="449208"/>
    <lineage>
        <taxon>Bacteria</taxon>
        <taxon>Bacillati</taxon>
        <taxon>Cyanobacteriota</taxon>
        <taxon>Cyanophyceae</taxon>
        <taxon>Nostocales</taxon>
        <taxon>Nostocaceae</taxon>
        <taxon>Nostoc</taxon>
    </lineage>
</organism>
<keyword evidence="2" id="KW-1185">Reference proteome</keyword>
<proteinExistence type="predicted"/>